<dbReference type="Gene3D" id="3.40.630.30">
    <property type="match status" value="1"/>
</dbReference>
<dbReference type="Pfam" id="PF00583">
    <property type="entry name" value="Acetyltransf_1"/>
    <property type="match status" value="1"/>
</dbReference>
<evidence type="ECO:0000313" key="7">
    <source>
        <dbReference type="EMBL" id="AQP54833.1"/>
    </source>
</evidence>
<comment type="catalytic activity">
    <reaction evidence="5">
        <text>N-terminal L-alanyl-[ribosomal protein bS18] + acetyl-CoA = N-terminal N(alpha)-acetyl-L-alanyl-[ribosomal protein bS18] + CoA + H(+)</text>
        <dbReference type="Rhea" id="RHEA:43756"/>
        <dbReference type="Rhea" id="RHEA-COMP:10676"/>
        <dbReference type="Rhea" id="RHEA-COMP:10677"/>
        <dbReference type="ChEBI" id="CHEBI:15378"/>
        <dbReference type="ChEBI" id="CHEBI:57287"/>
        <dbReference type="ChEBI" id="CHEBI:57288"/>
        <dbReference type="ChEBI" id="CHEBI:64718"/>
        <dbReference type="ChEBI" id="CHEBI:83683"/>
        <dbReference type="EC" id="2.3.1.266"/>
    </reaction>
</comment>
<name>A0A1Q2D9K3_9ENTE</name>
<dbReference type="EC" id="2.3.1.266" evidence="5"/>
<keyword evidence="4" id="KW-0012">Acyltransferase</keyword>
<dbReference type="InterPro" id="IPR016181">
    <property type="entry name" value="Acyl_CoA_acyltransferase"/>
</dbReference>
<dbReference type="EMBL" id="CP019609">
    <property type="protein sequence ID" value="AQP54833.1"/>
    <property type="molecule type" value="Genomic_DNA"/>
</dbReference>
<evidence type="ECO:0000256" key="3">
    <source>
        <dbReference type="ARBA" id="ARBA00022679"/>
    </source>
</evidence>
<dbReference type="NCBIfam" id="TIGR01575">
    <property type="entry name" value="rimI"/>
    <property type="match status" value="1"/>
</dbReference>
<dbReference type="KEGG" id="vpi:BW732_10250"/>
<dbReference type="InterPro" id="IPR006464">
    <property type="entry name" value="AcTrfase_RimI/Ard1"/>
</dbReference>
<comment type="similarity">
    <text evidence="1 5">Belongs to the acetyltransferase family. RimI subfamily.</text>
</comment>
<keyword evidence="3 7" id="KW-0808">Transferase</keyword>
<evidence type="ECO:0000256" key="5">
    <source>
        <dbReference type="RuleBase" id="RU363094"/>
    </source>
</evidence>
<evidence type="ECO:0000313" key="8">
    <source>
        <dbReference type="Proteomes" id="UP000188246"/>
    </source>
</evidence>
<gene>
    <name evidence="7" type="ORF">BW732_10250</name>
</gene>
<dbReference type="PROSITE" id="PS51186">
    <property type="entry name" value="GNAT"/>
    <property type="match status" value="1"/>
</dbReference>
<keyword evidence="2 5" id="KW-0963">Cytoplasm</keyword>
<feature type="domain" description="N-acetyltransferase" evidence="6">
    <location>
        <begin position="1"/>
        <end position="142"/>
    </location>
</feature>
<dbReference type="CDD" id="cd04301">
    <property type="entry name" value="NAT_SF"/>
    <property type="match status" value="1"/>
</dbReference>
<comment type="function">
    <text evidence="5">Acetylates the N-terminal alanine of ribosomal protein bS18.</text>
</comment>
<dbReference type="GO" id="GO:0008999">
    <property type="term" value="F:protein-N-terminal-alanine acetyltransferase activity"/>
    <property type="evidence" value="ECO:0007669"/>
    <property type="project" value="UniProtKB-EC"/>
</dbReference>
<dbReference type="InterPro" id="IPR050680">
    <property type="entry name" value="YpeA/RimI_acetyltransf"/>
</dbReference>
<evidence type="ECO:0000259" key="6">
    <source>
        <dbReference type="PROSITE" id="PS51186"/>
    </source>
</evidence>
<sequence>MRLAVDLFDLSQSAFLASGSPWTESQFTESFANHQLFYILFYDEQSVVQGYICCQWVLDEAELLLIAVHPELRGQSIASRLIQQAREYLMKQKVIQFYLEVRASNQSAQMVYLKNQFQIVGERKNYYHQPKETAIIMATKLQEE</sequence>
<proteinExistence type="inferred from homology"/>
<dbReference type="SUPFAM" id="SSF55729">
    <property type="entry name" value="Acyl-CoA N-acyltransferases (Nat)"/>
    <property type="match status" value="1"/>
</dbReference>
<dbReference type="PANTHER" id="PTHR43420:SF44">
    <property type="entry name" value="ACETYLTRANSFERASE YPEA"/>
    <property type="match status" value="1"/>
</dbReference>
<dbReference type="AlphaFoldDB" id="A0A1Q2D9K3"/>
<protein>
    <recommendedName>
        <fullName evidence="5">[Ribosomal protein bS18]-alanine N-acetyltransferase</fullName>
        <ecNumber evidence="5">2.3.1.266</ecNumber>
    </recommendedName>
</protein>
<dbReference type="PANTHER" id="PTHR43420">
    <property type="entry name" value="ACETYLTRANSFERASE"/>
    <property type="match status" value="1"/>
</dbReference>
<organism evidence="7 8">
    <name type="scientific">Vagococcus penaei</name>
    <dbReference type="NCBI Taxonomy" id="633807"/>
    <lineage>
        <taxon>Bacteria</taxon>
        <taxon>Bacillati</taxon>
        <taxon>Bacillota</taxon>
        <taxon>Bacilli</taxon>
        <taxon>Lactobacillales</taxon>
        <taxon>Enterococcaceae</taxon>
        <taxon>Vagococcus</taxon>
    </lineage>
</organism>
<dbReference type="InterPro" id="IPR000182">
    <property type="entry name" value="GNAT_dom"/>
</dbReference>
<evidence type="ECO:0000256" key="2">
    <source>
        <dbReference type="ARBA" id="ARBA00022490"/>
    </source>
</evidence>
<dbReference type="Proteomes" id="UP000188246">
    <property type="component" value="Chromosome"/>
</dbReference>
<reference evidence="7 8" key="1">
    <citation type="journal article" date="2010" name="Int. J. Syst. Evol. Microbiol.">
        <title>Vagococcus penaei sp. nov., isolated from spoilage microbiota of cooked shrimp (Penaeus vannamei).</title>
        <authorList>
            <person name="Jaffres E."/>
            <person name="Prevost H."/>
            <person name="Rossero A."/>
            <person name="Joffraud J.J."/>
            <person name="Dousset X."/>
        </authorList>
    </citation>
    <scope>NUCLEOTIDE SEQUENCE [LARGE SCALE GENOMIC DNA]</scope>
    <source>
        <strain evidence="7 8">CD276</strain>
    </source>
</reference>
<keyword evidence="8" id="KW-1185">Reference proteome</keyword>
<accession>A0A1Q2D9K3</accession>
<dbReference type="STRING" id="633807.BW732_10250"/>
<evidence type="ECO:0000256" key="4">
    <source>
        <dbReference type="ARBA" id="ARBA00023315"/>
    </source>
</evidence>
<dbReference type="GO" id="GO:0005737">
    <property type="term" value="C:cytoplasm"/>
    <property type="evidence" value="ECO:0007669"/>
    <property type="project" value="UniProtKB-SubCell"/>
</dbReference>
<evidence type="ECO:0000256" key="1">
    <source>
        <dbReference type="ARBA" id="ARBA00005395"/>
    </source>
</evidence>
<comment type="subcellular location">
    <subcellularLocation>
        <location evidence="5">Cytoplasm</location>
    </subcellularLocation>
</comment>